<reference evidence="1" key="1">
    <citation type="journal article" date="2020" name="mSystems">
        <title>Genome- and Community-Level Interaction Insights into Carbon Utilization and Element Cycling Functions of Hydrothermarchaeota in Hydrothermal Sediment.</title>
        <authorList>
            <person name="Zhou Z."/>
            <person name="Liu Y."/>
            <person name="Xu W."/>
            <person name="Pan J."/>
            <person name="Luo Z.H."/>
            <person name="Li M."/>
        </authorList>
    </citation>
    <scope>NUCLEOTIDE SEQUENCE [LARGE SCALE GENOMIC DNA]</scope>
    <source>
        <strain evidence="1">HyVt-113</strain>
    </source>
</reference>
<accession>A0A7V0I9W6</accession>
<evidence type="ECO:0000313" key="1">
    <source>
        <dbReference type="EMBL" id="HDD35386.1"/>
    </source>
</evidence>
<name>A0A7V0I9W6_DESA2</name>
<dbReference type="InterPro" id="IPR027417">
    <property type="entry name" value="P-loop_NTPase"/>
</dbReference>
<dbReference type="SUPFAM" id="SSF52540">
    <property type="entry name" value="P-loop containing nucleoside triphosphate hydrolases"/>
    <property type="match status" value="2"/>
</dbReference>
<dbReference type="EMBL" id="DQWQ01000055">
    <property type="protein sequence ID" value="HDD35386.1"/>
    <property type="molecule type" value="Genomic_DNA"/>
</dbReference>
<proteinExistence type="predicted"/>
<dbReference type="Pfam" id="PF10923">
    <property type="entry name" value="BrxC_BrxD"/>
    <property type="match status" value="1"/>
</dbReference>
<evidence type="ECO:0008006" key="2">
    <source>
        <dbReference type="Google" id="ProtNLM"/>
    </source>
</evidence>
<dbReference type="InterPro" id="IPR021228">
    <property type="entry name" value="BrxD"/>
</dbReference>
<protein>
    <recommendedName>
        <fullName evidence="2">ATP-binding protein</fullName>
    </recommendedName>
</protein>
<gene>
    <name evidence="1" type="ORF">ENF30_01160</name>
</gene>
<comment type="caution">
    <text evidence="1">The sequence shown here is derived from an EMBL/GenBank/DDBJ whole genome shotgun (WGS) entry which is preliminary data.</text>
</comment>
<dbReference type="AlphaFoldDB" id="A0A7V0I9W6"/>
<dbReference type="Proteomes" id="UP000885706">
    <property type="component" value="Unassembled WGS sequence"/>
</dbReference>
<sequence>MRGLRVKHPILGEGKVVDTRHQGYECLVRFVGGLTIWVKRRQLVFLDTPKTNICRETKPVFSLPSLKNLSKGGREVIEAFRAGVVPANWIKSWTVGRARELAEIKSWLYDQTSGTIIIKGEYGAGKTHLLEYLYFQAKELNYAVARVSVDPFSHQLAFPKRIYRELLKSLRVPYKNKTFDFRETLVILAKKDALFDHKIFGPFLKYLKENRVTLSMWHWIEGFDTSFRNFGVLYDHTTASNIYCYILSGLSRALAEYFELKGLVLLFDETEVSRIYRYSYEWYRGINFIKGLILVANDEPDLIEERVVKGEEHYKGEQTGLVYSGHRRLPYIYQLPTYLKVAFAVTPDFLLEKMFTEYNIYTIELEPLEPHYLEHFFYRFVELYHQVYGLRLTTKEKREIFSFIKDYAYITTRMFIKAMVECLDFKRFYPGVNLNYLAEKMG</sequence>
<dbReference type="Gene3D" id="3.40.50.300">
    <property type="entry name" value="P-loop containing nucleotide triphosphate hydrolases"/>
    <property type="match status" value="1"/>
</dbReference>
<organism evidence="1">
    <name type="scientific">Desulfofervidus auxilii</name>
    <dbReference type="NCBI Taxonomy" id="1621989"/>
    <lineage>
        <taxon>Bacteria</taxon>
        <taxon>Pseudomonadati</taxon>
        <taxon>Thermodesulfobacteriota</taxon>
        <taxon>Candidatus Desulfofervidia</taxon>
        <taxon>Candidatus Desulfofervidales</taxon>
        <taxon>Candidatus Desulfofervidaceae</taxon>
        <taxon>Candidatus Desulfofervidus</taxon>
    </lineage>
</organism>